<keyword evidence="2" id="KW-1185">Reference proteome</keyword>
<proteinExistence type="predicted"/>
<protein>
    <recommendedName>
        <fullName evidence="3">DUF2290 domain-containing protein</fullName>
    </recommendedName>
</protein>
<evidence type="ECO:0000313" key="1">
    <source>
        <dbReference type="EMBL" id="SFQ80028.1"/>
    </source>
</evidence>
<evidence type="ECO:0008006" key="3">
    <source>
        <dbReference type="Google" id="ProtNLM"/>
    </source>
</evidence>
<dbReference type="Pfam" id="PF10053">
    <property type="entry name" value="DUF2290"/>
    <property type="match status" value="1"/>
</dbReference>
<dbReference type="RefSeq" id="WP_092678567.1">
    <property type="nucleotide sequence ID" value="NZ_FOXS01000008.1"/>
</dbReference>
<name>A0A1I6BGF8_HYMAR</name>
<dbReference type="OrthoDB" id="5190544at2"/>
<dbReference type="STRING" id="1227077.SAMN04515668_4530"/>
<evidence type="ECO:0000313" key="2">
    <source>
        <dbReference type="Proteomes" id="UP000199029"/>
    </source>
</evidence>
<dbReference type="Proteomes" id="UP000199029">
    <property type="component" value="Unassembled WGS sequence"/>
</dbReference>
<sequence>MRQEIFEQIKKVTRYLISNGLATSVNYPTLVGSSIAWEGFQDITFALKNQPYEDIYTTVLERGAFNFILNGGGIVQMMYSFQKEEMISHRLAYYPHFSISSLSHAQESVSESNNLTIPLRFDFDYDAKKYKQICHPYTHITFGNYEKCRIPVSAPVSPYRFVDFVVRSFYMDFYEATGFNMAIVCPLQMRKSIQMPELNVLHLNFENNSSSPALVEKAIHERKQGKDRRNSK</sequence>
<reference evidence="2" key="1">
    <citation type="submission" date="2016-10" db="EMBL/GenBank/DDBJ databases">
        <authorList>
            <person name="Varghese N."/>
            <person name="Submissions S."/>
        </authorList>
    </citation>
    <scope>NUCLEOTIDE SEQUENCE [LARGE SCALE GENOMIC DNA]</scope>
    <source>
        <strain evidence="2">OR362-8,ATCC BAA-1266,JCM 13504</strain>
    </source>
</reference>
<dbReference type="AlphaFoldDB" id="A0A1I6BGF8"/>
<gene>
    <name evidence="1" type="ORF">SAMN04515668_4530</name>
</gene>
<organism evidence="1 2">
    <name type="scientific">Hymenobacter arizonensis</name>
    <name type="common">Siccationidurans arizonensis</name>
    <dbReference type="NCBI Taxonomy" id="1227077"/>
    <lineage>
        <taxon>Bacteria</taxon>
        <taxon>Pseudomonadati</taxon>
        <taxon>Bacteroidota</taxon>
        <taxon>Cytophagia</taxon>
        <taxon>Cytophagales</taxon>
        <taxon>Hymenobacteraceae</taxon>
        <taxon>Hymenobacter</taxon>
    </lineage>
</organism>
<dbReference type="InterPro" id="IPR018742">
    <property type="entry name" value="DUF2290"/>
</dbReference>
<dbReference type="EMBL" id="FOXS01000008">
    <property type="protein sequence ID" value="SFQ80028.1"/>
    <property type="molecule type" value="Genomic_DNA"/>
</dbReference>
<accession>A0A1I6BGF8</accession>